<protein>
    <recommendedName>
        <fullName evidence="1">YprB ribonuclease H-like domain-containing protein</fullName>
    </recommendedName>
</protein>
<dbReference type="EMBL" id="LAZR01011022">
    <property type="protein sequence ID" value="KKM63837.1"/>
    <property type="molecule type" value="Genomic_DNA"/>
</dbReference>
<gene>
    <name evidence="2" type="ORF">LCGC14_1507460</name>
</gene>
<dbReference type="Gene3D" id="3.30.420.10">
    <property type="entry name" value="Ribonuclease H-like superfamily/Ribonuclease H"/>
    <property type="match status" value="1"/>
</dbReference>
<evidence type="ECO:0000313" key="2">
    <source>
        <dbReference type="EMBL" id="KKM63837.1"/>
    </source>
</evidence>
<dbReference type="SUPFAM" id="SSF53098">
    <property type="entry name" value="Ribonuclease H-like"/>
    <property type="match status" value="1"/>
</dbReference>
<dbReference type="InterPro" id="IPR012337">
    <property type="entry name" value="RNaseH-like_sf"/>
</dbReference>
<accession>A0A0F9M3P6</accession>
<name>A0A0F9M3P6_9ZZZZ</name>
<dbReference type="Gene3D" id="1.10.150.20">
    <property type="entry name" value="5' to 3' exonuclease, C-terminal subdomain"/>
    <property type="match status" value="1"/>
</dbReference>
<dbReference type="GO" id="GO:0003676">
    <property type="term" value="F:nucleic acid binding"/>
    <property type="evidence" value="ECO:0007669"/>
    <property type="project" value="InterPro"/>
</dbReference>
<dbReference type="AlphaFoldDB" id="A0A0F9M3P6"/>
<dbReference type="InterPro" id="IPR038720">
    <property type="entry name" value="YprB_RNase_H-like_dom"/>
</dbReference>
<dbReference type="PANTHER" id="PTHR38462:SF1">
    <property type="entry name" value="YPRB RIBONUCLEASE H-LIKE DOMAIN-CONTAINING PROTEIN"/>
    <property type="match status" value="1"/>
</dbReference>
<sequence length="361" mass="42632">MLENNAENKAVFSRIGKRWRESIDKVKEYDVREDEQAIDTEFIPSFLFSLEYQKAQELKRRLLEKYKGVLLEEAIQGERLKTGEGSCYHIENQEKININIINPEKAKEKILSNLKLIYGIGRATEYFLKKEGYRTIEDLRQHPRFGLESIRFLQTINDNRSEVINWIGRWFPKSHPLMLCASGLWKKEDFIILDIETMGFFSRPIILLGVAQVSANHISTHQYFLENIKEEVAALRGFLSHINKNNVFLTFNGRTFDIPYIEERLAYYRMKGELGNPHFDILHFSRRAWRKELPNCRLTTLEKYLFGIEREDDVPSALVPEFYETYLRSKNIGPLIPIIEHNQQDLITLANIFSRLHKEWQ</sequence>
<reference evidence="2" key="1">
    <citation type="journal article" date="2015" name="Nature">
        <title>Complex archaea that bridge the gap between prokaryotes and eukaryotes.</title>
        <authorList>
            <person name="Spang A."/>
            <person name="Saw J.H."/>
            <person name="Jorgensen S.L."/>
            <person name="Zaremba-Niedzwiedzka K."/>
            <person name="Martijn J."/>
            <person name="Lind A.E."/>
            <person name="van Eijk R."/>
            <person name="Schleper C."/>
            <person name="Guy L."/>
            <person name="Ettema T.J."/>
        </authorList>
    </citation>
    <scope>NUCLEOTIDE SEQUENCE</scope>
</reference>
<dbReference type="Pfam" id="PF13482">
    <property type="entry name" value="RNase_H_2"/>
    <property type="match status" value="1"/>
</dbReference>
<proteinExistence type="predicted"/>
<evidence type="ECO:0000259" key="1">
    <source>
        <dbReference type="Pfam" id="PF13482"/>
    </source>
</evidence>
<dbReference type="PANTHER" id="PTHR38462">
    <property type="entry name" value="EXONUCLEASE-LIKE PROTEIN"/>
    <property type="match status" value="1"/>
</dbReference>
<comment type="caution">
    <text evidence="2">The sequence shown here is derived from an EMBL/GenBank/DDBJ whole genome shotgun (WGS) entry which is preliminary data.</text>
</comment>
<feature type="domain" description="YprB ribonuclease H-like" evidence="1">
    <location>
        <begin position="192"/>
        <end position="356"/>
    </location>
</feature>
<dbReference type="InterPro" id="IPR036397">
    <property type="entry name" value="RNaseH_sf"/>
</dbReference>
<organism evidence="2">
    <name type="scientific">marine sediment metagenome</name>
    <dbReference type="NCBI Taxonomy" id="412755"/>
    <lineage>
        <taxon>unclassified sequences</taxon>
        <taxon>metagenomes</taxon>
        <taxon>ecological metagenomes</taxon>
    </lineage>
</organism>